<dbReference type="OrthoDB" id="425534at2759"/>
<evidence type="ECO:0000313" key="2">
    <source>
        <dbReference type="EMBL" id="KAF9446098.1"/>
    </source>
</evidence>
<accession>A0A9P5X7V3</accession>
<keyword evidence="3" id="KW-1185">Reference proteome</keyword>
<dbReference type="Pfam" id="PF08386">
    <property type="entry name" value="Abhydrolase_4"/>
    <property type="match status" value="1"/>
</dbReference>
<feature type="domain" description="Peptidase S33 tripeptidyl aminopeptidase-like C-terminal" evidence="1">
    <location>
        <begin position="30"/>
        <end position="78"/>
    </location>
</feature>
<gene>
    <name evidence="2" type="ORF">P691DRAFT_228239</name>
</gene>
<dbReference type="EMBL" id="MU151263">
    <property type="protein sequence ID" value="KAF9446098.1"/>
    <property type="molecule type" value="Genomic_DNA"/>
</dbReference>
<sequence length="108" mass="12326">MHQLPFYVRTRRTHWMTYFEKLTRESEWTDVGAIAQLSCAGWPKIEKGFQVPVGGKTHSPILFIGNMADPVTPLAFAKIRRRIPACPHTKITRSWLLQDALSLHTNPG</sequence>
<dbReference type="AlphaFoldDB" id="A0A9P5X7V3"/>
<dbReference type="Proteomes" id="UP000807342">
    <property type="component" value="Unassembled WGS sequence"/>
</dbReference>
<reference evidence="2" key="1">
    <citation type="submission" date="2020-11" db="EMBL/GenBank/DDBJ databases">
        <authorList>
            <consortium name="DOE Joint Genome Institute"/>
            <person name="Ahrendt S."/>
            <person name="Riley R."/>
            <person name="Andreopoulos W."/>
            <person name="Labutti K."/>
            <person name="Pangilinan J."/>
            <person name="Ruiz-Duenas F.J."/>
            <person name="Barrasa J.M."/>
            <person name="Sanchez-Garcia M."/>
            <person name="Camarero S."/>
            <person name="Miyauchi S."/>
            <person name="Serrano A."/>
            <person name="Linde D."/>
            <person name="Babiker R."/>
            <person name="Drula E."/>
            <person name="Ayuso-Fernandez I."/>
            <person name="Pacheco R."/>
            <person name="Padilla G."/>
            <person name="Ferreira P."/>
            <person name="Barriuso J."/>
            <person name="Kellner H."/>
            <person name="Castanera R."/>
            <person name="Alfaro M."/>
            <person name="Ramirez L."/>
            <person name="Pisabarro A.G."/>
            <person name="Kuo A."/>
            <person name="Tritt A."/>
            <person name="Lipzen A."/>
            <person name="He G."/>
            <person name="Yan M."/>
            <person name="Ng V."/>
            <person name="Cullen D."/>
            <person name="Martin F."/>
            <person name="Rosso M.-N."/>
            <person name="Henrissat B."/>
            <person name="Hibbett D."/>
            <person name="Martinez A.T."/>
            <person name="Grigoriev I.V."/>
        </authorList>
    </citation>
    <scope>NUCLEOTIDE SEQUENCE</scope>
    <source>
        <strain evidence="2">MF-IS2</strain>
    </source>
</reference>
<evidence type="ECO:0000259" key="1">
    <source>
        <dbReference type="Pfam" id="PF08386"/>
    </source>
</evidence>
<evidence type="ECO:0000313" key="3">
    <source>
        <dbReference type="Proteomes" id="UP000807342"/>
    </source>
</evidence>
<organism evidence="2 3">
    <name type="scientific">Macrolepiota fuliginosa MF-IS2</name>
    <dbReference type="NCBI Taxonomy" id="1400762"/>
    <lineage>
        <taxon>Eukaryota</taxon>
        <taxon>Fungi</taxon>
        <taxon>Dikarya</taxon>
        <taxon>Basidiomycota</taxon>
        <taxon>Agaricomycotina</taxon>
        <taxon>Agaricomycetes</taxon>
        <taxon>Agaricomycetidae</taxon>
        <taxon>Agaricales</taxon>
        <taxon>Agaricineae</taxon>
        <taxon>Agaricaceae</taxon>
        <taxon>Macrolepiota</taxon>
    </lineage>
</organism>
<dbReference type="InterPro" id="IPR013595">
    <property type="entry name" value="Pept_S33_TAP-like_C"/>
</dbReference>
<proteinExistence type="predicted"/>
<name>A0A9P5X7V3_9AGAR</name>
<protein>
    <recommendedName>
        <fullName evidence="1">Peptidase S33 tripeptidyl aminopeptidase-like C-terminal domain-containing protein</fullName>
    </recommendedName>
</protein>
<comment type="caution">
    <text evidence="2">The sequence shown here is derived from an EMBL/GenBank/DDBJ whole genome shotgun (WGS) entry which is preliminary data.</text>
</comment>